<evidence type="ECO:0000256" key="2">
    <source>
        <dbReference type="PROSITE-ProRule" id="PRU00703"/>
    </source>
</evidence>
<dbReference type="InterPro" id="IPR000644">
    <property type="entry name" value="CBS_dom"/>
</dbReference>
<dbReference type="Pfam" id="PF00571">
    <property type="entry name" value="CBS"/>
    <property type="match status" value="2"/>
</dbReference>
<name>C0GCR7_DETAL</name>
<accession>C0GCR7</accession>
<dbReference type="OrthoDB" id="9790355at2"/>
<reference evidence="4 5" key="1">
    <citation type="submission" date="2009-02" db="EMBL/GenBank/DDBJ databases">
        <title>Sequencing of the draft genome and assembly of Dethiobacter alkaliphilus AHT 1.</title>
        <authorList>
            <consortium name="US DOE Joint Genome Institute (JGI-PGF)"/>
            <person name="Lucas S."/>
            <person name="Copeland A."/>
            <person name="Lapidus A."/>
            <person name="Glavina del Rio T."/>
            <person name="Dalin E."/>
            <person name="Tice H."/>
            <person name="Bruce D."/>
            <person name="Goodwin L."/>
            <person name="Pitluck S."/>
            <person name="Larimer F."/>
            <person name="Land M.L."/>
            <person name="Hauser L."/>
            <person name="Muyzer G."/>
        </authorList>
    </citation>
    <scope>NUCLEOTIDE SEQUENCE [LARGE SCALE GENOMIC DNA]</scope>
    <source>
        <strain evidence="4 5">AHT 1</strain>
    </source>
</reference>
<evidence type="ECO:0000313" key="4">
    <source>
        <dbReference type="EMBL" id="EEG79002.1"/>
    </source>
</evidence>
<feature type="domain" description="CBS" evidence="3">
    <location>
        <begin position="7"/>
        <end position="64"/>
    </location>
</feature>
<keyword evidence="5" id="KW-1185">Reference proteome</keyword>
<organism evidence="4 5">
    <name type="scientific">Dethiobacter alkaliphilus AHT 1</name>
    <dbReference type="NCBI Taxonomy" id="555088"/>
    <lineage>
        <taxon>Bacteria</taxon>
        <taxon>Bacillati</taxon>
        <taxon>Bacillota</taxon>
        <taxon>Dethiobacteria</taxon>
        <taxon>Dethiobacterales</taxon>
        <taxon>Dethiobacteraceae</taxon>
        <taxon>Dethiobacter</taxon>
    </lineage>
</organism>
<evidence type="ECO:0000313" key="5">
    <source>
        <dbReference type="Proteomes" id="UP000006443"/>
    </source>
</evidence>
<dbReference type="SMART" id="SM00116">
    <property type="entry name" value="CBS"/>
    <property type="match status" value="2"/>
</dbReference>
<dbReference type="PANTHER" id="PTHR43080:SF26">
    <property type="entry name" value="REGULATORY PROTEIN"/>
    <property type="match status" value="1"/>
</dbReference>
<comment type="caution">
    <text evidence="4">The sequence shown here is derived from an EMBL/GenBank/DDBJ whole genome shotgun (WGS) entry which is preliminary data.</text>
</comment>
<dbReference type="Gene3D" id="3.10.580.10">
    <property type="entry name" value="CBS-domain"/>
    <property type="match status" value="1"/>
</dbReference>
<gene>
    <name evidence="4" type="ORF">DealDRAFT_0276</name>
</gene>
<dbReference type="eggNOG" id="COG3448">
    <property type="taxonomic scope" value="Bacteria"/>
</dbReference>
<dbReference type="EMBL" id="ACJM01000001">
    <property type="protein sequence ID" value="EEG79002.1"/>
    <property type="molecule type" value="Genomic_DNA"/>
</dbReference>
<evidence type="ECO:0000256" key="1">
    <source>
        <dbReference type="ARBA" id="ARBA00023122"/>
    </source>
</evidence>
<dbReference type="PANTHER" id="PTHR43080">
    <property type="entry name" value="CBS DOMAIN-CONTAINING PROTEIN CBSX3, MITOCHONDRIAL"/>
    <property type="match status" value="1"/>
</dbReference>
<dbReference type="PROSITE" id="PS51371">
    <property type="entry name" value="CBS"/>
    <property type="match status" value="2"/>
</dbReference>
<protein>
    <submittedName>
        <fullName evidence="4">CBS domain containing membrane protein</fullName>
    </submittedName>
</protein>
<dbReference type="Proteomes" id="UP000006443">
    <property type="component" value="Unassembled WGS sequence"/>
</dbReference>
<dbReference type="STRING" id="555088.DealDRAFT_0276"/>
<dbReference type="InterPro" id="IPR051257">
    <property type="entry name" value="Diverse_CBS-Domain"/>
</dbReference>
<dbReference type="SUPFAM" id="SSF54631">
    <property type="entry name" value="CBS-domain pair"/>
    <property type="match status" value="1"/>
</dbReference>
<proteinExistence type="predicted"/>
<feature type="domain" description="CBS" evidence="3">
    <location>
        <begin position="97"/>
        <end position="148"/>
    </location>
</feature>
<dbReference type="CDD" id="cd04586">
    <property type="entry name" value="CBS_pair_BON_assoc"/>
    <property type="match status" value="1"/>
</dbReference>
<dbReference type="RefSeq" id="WP_008514134.1">
    <property type="nucleotide sequence ID" value="NZ_ACJM01000001.1"/>
</dbReference>
<dbReference type="InterPro" id="IPR046342">
    <property type="entry name" value="CBS_dom_sf"/>
</dbReference>
<evidence type="ECO:0000259" key="3">
    <source>
        <dbReference type="PROSITE" id="PS51371"/>
    </source>
</evidence>
<dbReference type="AlphaFoldDB" id="C0GCR7"/>
<keyword evidence="1 2" id="KW-0129">CBS domain</keyword>
<sequence>MLAKEIMTTNVISVSQEATINDVAAILVEHRISGVPVVDKEQRVVGMVTEGDLIHQDKKLHTPAFLEILGGVIYLENPQRVAKDLEKMTATKVVEIMTRKVFTVKEDTPIEDIATMMVERQVNRVPVVDAAGKLTGIVSRQDLVKAMV</sequence>